<dbReference type="PANTHER" id="PTHR35596">
    <property type="entry name" value="DUF2263 DOMAIN-CONTAINING PROTEIN"/>
    <property type="match status" value="1"/>
</dbReference>
<dbReference type="Gene3D" id="3.40.220.10">
    <property type="entry name" value="Leucine Aminopeptidase, subunit E, domain 1"/>
    <property type="match status" value="1"/>
</dbReference>
<reference evidence="2 3" key="1">
    <citation type="submission" date="2021-08" db="EMBL/GenBank/DDBJ databases">
        <title>Draft Genome Sequence of Phanerochaete sordida strain YK-624.</title>
        <authorList>
            <person name="Mori T."/>
            <person name="Dohra H."/>
            <person name="Suzuki T."/>
            <person name="Kawagishi H."/>
            <person name="Hirai H."/>
        </authorList>
    </citation>
    <scope>NUCLEOTIDE SEQUENCE [LARGE SCALE GENOMIC DNA]</scope>
    <source>
        <strain evidence="2 3">YK-624</strain>
    </source>
</reference>
<dbReference type="PANTHER" id="PTHR35596:SF1">
    <property type="entry name" value="MICROBIAL-TYPE PARG CATALYTIC DOMAIN-CONTAINING PROTEIN"/>
    <property type="match status" value="1"/>
</dbReference>
<evidence type="ECO:0000313" key="3">
    <source>
        <dbReference type="Proteomes" id="UP000703269"/>
    </source>
</evidence>
<dbReference type="PIRSF" id="PIRSF014899">
    <property type="entry name" value="UCP014899"/>
    <property type="match status" value="1"/>
</dbReference>
<evidence type="ECO:0000313" key="2">
    <source>
        <dbReference type="EMBL" id="GJE94710.1"/>
    </source>
</evidence>
<name>A0A9P3GJG1_9APHY</name>
<feature type="domain" description="Microbial-type PARG catalytic" evidence="1">
    <location>
        <begin position="3"/>
        <end position="141"/>
    </location>
</feature>
<dbReference type="Proteomes" id="UP000703269">
    <property type="component" value="Unassembled WGS sequence"/>
</dbReference>
<dbReference type="NCBIfam" id="TIGR02452">
    <property type="entry name" value="TIGR02452 family protein"/>
    <property type="match status" value="1"/>
</dbReference>
<proteinExistence type="predicted"/>
<protein>
    <recommendedName>
        <fullName evidence="1">Microbial-type PARG catalytic domain-containing protein</fullName>
    </recommendedName>
</protein>
<dbReference type="AlphaFoldDB" id="A0A9P3GJG1"/>
<accession>A0A9P3GJG1</accession>
<gene>
    <name evidence="2" type="ORF">PsYK624_108810</name>
</gene>
<organism evidence="2 3">
    <name type="scientific">Phanerochaete sordida</name>
    <dbReference type="NCBI Taxonomy" id="48140"/>
    <lineage>
        <taxon>Eukaryota</taxon>
        <taxon>Fungi</taxon>
        <taxon>Dikarya</taxon>
        <taxon>Basidiomycota</taxon>
        <taxon>Agaricomycotina</taxon>
        <taxon>Agaricomycetes</taxon>
        <taxon>Polyporales</taxon>
        <taxon>Phanerochaetaceae</taxon>
        <taxon>Phanerochaete</taxon>
    </lineage>
</organism>
<comment type="caution">
    <text evidence="2">The sequence shown here is derived from an EMBL/GenBank/DDBJ whole genome shotgun (WGS) entry which is preliminary data.</text>
</comment>
<dbReference type="InterPro" id="IPR019261">
    <property type="entry name" value="PARG_cat_microbial"/>
</dbReference>
<dbReference type="InterPro" id="IPR012664">
    <property type="entry name" value="CHP02452"/>
</dbReference>
<dbReference type="Pfam" id="PF10021">
    <property type="entry name" value="PARG_cat_microb"/>
    <property type="match status" value="1"/>
</dbReference>
<keyword evidence="3" id="KW-1185">Reference proteome</keyword>
<dbReference type="SUPFAM" id="SSF52949">
    <property type="entry name" value="Macro domain-like"/>
    <property type="match status" value="1"/>
</dbReference>
<sequence length="266" mass="29717">MFDLKGPLATATTNTRFYGHDAHTLLRWKAVPGPERGARLSPSLLAVSTLEGSRYLAAELAGATPRPRIGVLNFASATKPGGGFINGAQAQEESIARSSTLYPTLKTKQAEQFYQLHKRDQKAGFYSHAIIYSPDVVVFRDDEGNWPPPLTVDVLTSAAVNAGQVRQKFGSLVDEKKIEKDMRERMGRILYLFERRGVRHIVLGSFGTGVFQNNIELVANIWADLLFEKDSRFLRSFDRVVFAVLGDETFQTFEEVFSVRYPPARS</sequence>
<dbReference type="OrthoDB" id="9985428at2759"/>
<evidence type="ECO:0000259" key="1">
    <source>
        <dbReference type="Pfam" id="PF10021"/>
    </source>
</evidence>
<dbReference type="InterPro" id="IPR043472">
    <property type="entry name" value="Macro_dom-like"/>
</dbReference>
<dbReference type="EMBL" id="BPQB01000042">
    <property type="protein sequence ID" value="GJE94710.1"/>
    <property type="molecule type" value="Genomic_DNA"/>
</dbReference>